<keyword evidence="1" id="KW-0812">Transmembrane</keyword>
<evidence type="ECO:0000256" key="1">
    <source>
        <dbReference type="SAM" id="Phobius"/>
    </source>
</evidence>
<feature type="transmembrane region" description="Helical" evidence="1">
    <location>
        <begin position="5"/>
        <end position="23"/>
    </location>
</feature>
<feature type="transmembrane region" description="Helical" evidence="1">
    <location>
        <begin position="29"/>
        <end position="51"/>
    </location>
</feature>
<proteinExistence type="predicted"/>
<gene>
    <name evidence="2" type="ORF">DWW57_07125</name>
</gene>
<accession>A0A412TT33</accession>
<evidence type="ECO:0000313" key="2">
    <source>
        <dbReference type="EMBL" id="RGU56958.1"/>
    </source>
</evidence>
<reference evidence="2 3" key="1">
    <citation type="submission" date="2018-08" db="EMBL/GenBank/DDBJ databases">
        <title>A genome reference for cultivated species of the human gut microbiota.</title>
        <authorList>
            <person name="Zou Y."/>
            <person name="Xue W."/>
            <person name="Luo G."/>
        </authorList>
    </citation>
    <scope>NUCLEOTIDE SEQUENCE [LARGE SCALE GENOMIC DNA]</scope>
    <source>
        <strain evidence="2 3">AF16-14</strain>
    </source>
</reference>
<comment type="caution">
    <text evidence="2">The sequence shown here is derived from an EMBL/GenBank/DDBJ whole genome shotgun (WGS) entry which is preliminary data.</text>
</comment>
<keyword evidence="1" id="KW-1133">Transmembrane helix</keyword>
<name>A0A412TT33_9BACT</name>
<evidence type="ECO:0000313" key="3">
    <source>
        <dbReference type="Proteomes" id="UP000284243"/>
    </source>
</evidence>
<protein>
    <submittedName>
        <fullName evidence="2">Uncharacterized protein</fullName>
    </submittedName>
</protein>
<dbReference type="Proteomes" id="UP000284243">
    <property type="component" value="Unassembled WGS sequence"/>
</dbReference>
<dbReference type="EMBL" id="QRYC01000007">
    <property type="protein sequence ID" value="RGU56958.1"/>
    <property type="molecule type" value="Genomic_DNA"/>
</dbReference>
<keyword evidence="1" id="KW-0472">Membrane</keyword>
<sequence>MLLRLGIVVVAVLLAIFFLNSLLEIIISILMIGIGILVLAVLGGSSFHLLSNWMTTGNIFR</sequence>
<organism evidence="2 3">
    <name type="scientific">Odoribacter splanchnicus</name>
    <dbReference type="NCBI Taxonomy" id="28118"/>
    <lineage>
        <taxon>Bacteria</taxon>
        <taxon>Pseudomonadati</taxon>
        <taxon>Bacteroidota</taxon>
        <taxon>Bacteroidia</taxon>
        <taxon>Bacteroidales</taxon>
        <taxon>Odoribacteraceae</taxon>
        <taxon>Odoribacter</taxon>
    </lineage>
</organism>
<dbReference type="AlphaFoldDB" id="A0A412TT33"/>